<dbReference type="PROSITE" id="PS00211">
    <property type="entry name" value="ABC_TRANSPORTER_1"/>
    <property type="match status" value="1"/>
</dbReference>
<dbReference type="GO" id="GO:0022857">
    <property type="term" value="F:transmembrane transporter activity"/>
    <property type="evidence" value="ECO:0007669"/>
    <property type="project" value="InterPro"/>
</dbReference>
<reference evidence="7 8" key="1">
    <citation type="journal article" date="2019" name="Extremophiles">
        <title>Biogeography of thermophiles and predominance of Thermus scotoductus in domestic water heaters.</title>
        <authorList>
            <person name="Wilpiszeski R.L."/>
            <person name="Zhang Z."/>
            <person name="House C.H."/>
        </authorList>
    </citation>
    <scope>NUCLEOTIDE SEQUENCE [LARGE SCALE GENOMIC DNA]</scope>
    <source>
        <strain evidence="6 7">34_S34</strain>
        <strain evidence="5 8">38_S38</strain>
    </source>
</reference>
<dbReference type="InterPro" id="IPR013611">
    <property type="entry name" value="Transp-assoc_OB_typ2"/>
</dbReference>
<keyword evidence="1" id="KW-0813">Transport</keyword>
<dbReference type="SUPFAM" id="SSF52540">
    <property type="entry name" value="P-loop containing nucleoside triphosphate hydrolases"/>
    <property type="match status" value="1"/>
</dbReference>
<dbReference type="InterPro" id="IPR027417">
    <property type="entry name" value="P-loop_NTPase"/>
</dbReference>
<dbReference type="AlphaFoldDB" id="A0A430RET2"/>
<evidence type="ECO:0000256" key="3">
    <source>
        <dbReference type="ARBA" id="ARBA00022840"/>
    </source>
</evidence>
<dbReference type="InterPro" id="IPR050093">
    <property type="entry name" value="ABC_SmlMolc_Importer"/>
</dbReference>
<feature type="domain" description="ABC transporter" evidence="4">
    <location>
        <begin position="8"/>
        <end position="238"/>
    </location>
</feature>
<accession>A0A430RET2</accession>
<evidence type="ECO:0000313" key="5">
    <source>
        <dbReference type="EMBL" id="RTH02878.1"/>
    </source>
</evidence>
<dbReference type="Pfam" id="PF08402">
    <property type="entry name" value="TOBE_2"/>
    <property type="match status" value="1"/>
</dbReference>
<dbReference type="InterPro" id="IPR008995">
    <property type="entry name" value="Mo/tungstate-bd_C_term_dom"/>
</dbReference>
<dbReference type="GO" id="GO:0016887">
    <property type="term" value="F:ATP hydrolysis activity"/>
    <property type="evidence" value="ECO:0007669"/>
    <property type="project" value="InterPro"/>
</dbReference>
<dbReference type="PROSITE" id="PS50893">
    <property type="entry name" value="ABC_TRANSPORTER_2"/>
    <property type="match status" value="1"/>
</dbReference>
<protein>
    <submittedName>
        <fullName evidence="6">Fe3+/spermidine/putrescine ABC transporter ATP-binding protein</fullName>
    </submittedName>
</protein>
<evidence type="ECO:0000256" key="1">
    <source>
        <dbReference type="ARBA" id="ARBA00022448"/>
    </source>
</evidence>
<keyword evidence="3 6" id="KW-0067">ATP-binding</keyword>
<dbReference type="InterPro" id="IPR017871">
    <property type="entry name" value="ABC_transporter-like_CS"/>
</dbReference>
<dbReference type="EMBL" id="PELM01000177">
    <property type="protein sequence ID" value="RTH02878.1"/>
    <property type="molecule type" value="Genomic_DNA"/>
</dbReference>
<dbReference type="Proteomes" id="UP000288082">
    <property type="component" value="Unassembled WGS sequence"/>
</dbReference>
<name>A0A430RET2_THESC</name>
<dbReference type="SUPFAM" id="SSF50331">
    <property type="entry name" value="MOP-like"/>
    <property type="match status" value="1"/>
</dbReference>
<dbReference type="SMART" id="SM00382">
    <property type="entry name" value="AAA"/>
    <property type="match status" value="1"/>
</dbReference>
<sequence>MGRWCAVVELLGVRKRYGEVVAVDGVDLGLREGEFFTLLGPSGCGKTTTLRLVAGFEAPDAGEVRIGGERVNDLPPERRPIGMVFQNYALFPNMTVFGNVAFPLRLKGIPEKEVRRKVGMLLEMVHLVGLEGRYPKELSGGQQQRVALARALAREPKVLLLDEPLSALDAKIREELRGELKRLQRETGLTTLYVTHDQEEALALSDRIAVMREGRVEHLGTPREIYEEPATPFVAAFVGTGVLVPGEAREGLFHRDRPWPVRVKGEGPGFLLLRPERLRLAVDEEGGFLEGTVVLATYLGSLVRLEVEVEGLVLKVDLPPGRVPALGERVRLGLPEEAPFVREER</sequence>
<evidence type="ECO:0000313" key="8">
    <source>
        <dbReference type="Proteomes" id="UP000288082"/>
    </source>
</evidence>
<gene>
    <name evidence="6" type="ORF">CSW47_03955</name>
    <name evidence="5" type="ORF">CSW50_06480</name>
</gene>
<proteinExistence type="predicted"/>
<organism evidence="6 7">
    <name type="scientific">Thermus scotoductus</name>
    <dbReference type="NCBI Taxonomy" id="37636"/>
    <lineage>
        <taxon>Bacteria</taxon>
        <taxon>Thermotogati</taxon>
        <taxon>Deinococcota</taxon>
        <taxon>Deinococci</taxon>
        <taxon>Thermales</taxon>
        <taxon>Thermaceae</taxon>
        <taxon>Thermus</taxon>
    </lineage>
</organism>
<dbReference type="Pfam" id="PF00005">
    <property type="entry name" value="ABC_tran"/>
    <property type="match status" value="1"/>
</dbReference>
<evidence type="ECO:0000313" key="6">
    <source>
        <dbReference type="EMBL" id="RTH06071.1"/>
    </source>
</evidence>
<evidence type="ECO:0000313" key="7">
    <source>
        <dbReference type="Proteomes" id="UP000286734"/>
    </source>
</evidence>
<dbReference type="Proteomes" id="UP000286734">
    <property type="component" value="Unassembled WGS sequence"/>
</dbReference>
<dbReference type="GO" id="GO:0015697">
    <property type="term" value="P:quaternary ammonium group transport"/>
    <property type="evidence" value="ECO:0007669"/>
    <property type="project" value="UniProtKB-ARBA"/>
</dbReference>
<dbReference type="InterPro" id="IPR003439">
    <property type="entry name" value="ABC_transporter-like_ATP-bd"/>
</dbReference>
<dbReference type="InterPro" id="IPR003593">
    <property type="entry name" value="AAA+_ATPase"/>
</dbReference>
<comment type="caution">
    <text evidence="6">The sequence shown here is derived from an EMBL/GenBank/DDBJ whole genome shotgun (WGS) entry which is preliminary data.</text>
</comment>
<dbReference type="EMBL" id="PELP01000088">
    <property type="protein sequence ID" value="RTH06071.1"/>
    <property type="molecule type" value="Genomic_DNA"/>
</dbReference>
<dbReference type="GO" id="GO:0043190">
    <property type="term" value="C:ATP-binding cassette (ABC) transporter complex"/>
    <property type="evidence" value="ECO:0007669"/>
    <property type="project" value="InterPro"/>
</dbReference>
<dbReference type="PANTHER" id="PTHR42781">
    <property type="entry name" value="SPERMIDINE/PUTRESCINE IMPORT ATP-BINDING PROTEIN POTA"/>
    <property type="match status" value="1"/>
</dbReference>
<dbReference type="PANTHER" id="PTHR42781:SF4">
    <property type="entry name" value="SPERMIDINE_PUTRESCINE IMPORT ATP-BINDING PROTEIN POTA"/>
    <property type="match status" value="1"/>
</dbReference>
<dbReference type="Gene3D" id="3.40.50.300">
    <property type="entry name" value="P-loop containing nucleotide triphosphate hydrolases"/>
    <property type="match status" value="1"/>
</dbReference>
<dbReference type="FunFam" id="3.40.50.300:FF:000425">
    <property type="entry name" value="Probable ABC transporter, ATP-binding subunit"/>
    <property type="match status" value="1"/>
</dbReference>
<evidence type="ECO:0000259" key="4">
    <source>
        <dbReference type="PROSITE" id="PS50893"/>
    </source>
</evidence>
<dbReference type="GO" id="GO:0005524">
    <property type="term" value="F:ATP binding"/>
    <property type="evidence" value="ECO:0007669"/>
    <property type="project" value="UniProtKB-KW"/>
</dbReference>
<evidence type="ECO:0000256" key="2">
    <source>
        <dbReference type="ARBA" id="ARBA00022741"/>
    </source>
</evidence>
<keyword evidence="2" id="KW-0547">Nucleotide-binding</keyword>